<evidence type="ECO:0000256" key="1">
    <source>
        <dbReference type="SAM" id="SignalP"/>
    </source>
</evidence>
<feature type="signal peptide" evidence="1">
    <location>
        <begin position="1"/>
        <end position="17"/>
    </location>
</feature>
<dbReference type="OrthoDB" id="118532at2"/>
<dbReference type="eggNOG" id="ENOG5030BG5">
    <property type="taxonomic scope" value="Bacteria"/>
</dbReference>
<name>I2GEX0_9BACT</name>
<gene>
    <name evidence="2" type="ORF">BN8_01448</name>
</gene>
<evidence type="ECO:0000313" key="3">
    <source>
        <dbReference type="Proteomes" id="UP000009309"/>
    </source>
</evidence>
<comment type="caution">
    <text evidence="2">The sequence shown here is derived from an EMBL/GenBank/DDBJ whole genome shotgun (WGS) entry which is preliminary data.</text>
</comment>
<feature type="chain" id="PRO_5003659770" evidence="1">
    <location>
        <begin position="18"/>
        <end position="108"/>
    </location>
</feature>
<accession>I2GEX0</accession>
<dbReference type="STRING" id="1185876.BN8_01448"/>
<sequence length="108" mass="12214">MLIFTLLFFSSYLTAAAQTTYNLPLLLRENRLITTPANNIQALNDKAHPGVSAKGIVWLKGLNFKQGTIDVDLRGKDVFLQSFLGIAFHGVDTLTYDVVYFRPFNFRE</sequence>
<dbReference type="RefSeq" id="WP_009281029.1">
    <property type="nucleotide sequence ID" value="NZ_CAIT01000005.1"/>
</dbReference>
<reference evidence="2 3" key="1">
    <citation type="journal article" date="2012" name="J. Bacteriol.">
        <title>Genome Sequence of the Filamentous Bacterium Fibrisoma limi BUZ 3T.</title>
        <authorList>
            <person name="Filippini M."/>
            <person name="Qi W."/>
            <person name="Jaenicke S."/>
            <person name="Goesmann A."/>
            <person name="Smits T.H."/>
            <person name="Bagheri H.C."/>
        </authorList>
    </citation>
    <scope>NUCLEOTIDE SEQUENCE [LARGE SCALE GENOMIC DNA]</scope>
    <source>
        <strain evidence="3">BUZ 3T</strain>
    </source>
</reference>
<evidence type="ECO:0000313" key="2">
    <source>
        <dbReference type="EMBL" id="CCH52445.1"/>
    </source>
</evidence>
<organism evidence="2 3">
    <name type="scientific">Fibrisoma limi BUZ 3</name>
    <dbReference type="NCBI Taxonomy" id="1185876"/>
    <lineage>
        <taxon>Bacteria</taxon>
        <taxon>Pseudomonadati</taxon>
        <taxon>Bacteroidota</taxon>
        <taxon>Cytophagia</taxon>
        <taxon>Cytophagales</taxon>
        <taxon>Spirosomataceae</taxon>
        <taxon>Fibrisoma</taxon>
    </lineage>
</organism>
<dbReference type="EMBL" id="CAIT01000005">
    <property type="protein sequence ID" value="CCH52445.1"/>
    <property type="molecule type" value="Genomic_DNA"/>
</dbReference>
<keyword evidence="1" id="KW-0732">Signal</keyword>
<protein>
    <submittedName>
        <fullName evidence="2">Uncharacterized protein</fullName>
    </submittedName>
</protein>
<dbReference type="AlphaFoldDB" id="I2GEX0"/>
<dbReference type="Proteomes" id="UP000009309">
    <property type="component" value="Unassembled WGS sequence"/>
</dbReference>
<keyword evidence="3" id="KW-1185">Reference proteome</keyword>
<proteinExistence type="predicted"/>